<dbReference type="SUPFAM" id="SSF50370">
    <property type="entry name" value="Ricin B-like lectins"/>
    <property type="match status" value="2"/>
</dbReference>
<feature type="signal peptide" evidence="1">
    <location>
        <begin position="1"/>
        <end position="19"/>
    </location>
</feature>
<dbReference type="SMART" id="SM00458">
    <property type="entry name" value="RICIN"/>
    <property type="match status" value="2"/>
</dbReference>
<organism evidence="3 4">
    <name type="scientific">Alteromonas pelagimontana</name>
    <dbReference type="NCBI Taxonomy" id="1858656"/>
    <lineage>
        <taxon>Bacteria</taxon>
        <taxon>Pseudomonadati</taxon>
        <taxon>Pseudomonadota</taxon>
        <taxon>Gammaproteobacteria</taxon>
        <taxon>Alteromonadales</taxon>
        <taxon>Alteromonadaceae</taxon>
        <taxon>Alteromonas/Salinimonas group</taxon>
        <taxon>Alteromonas</taxon>
    </lineage>
</organism>
<dbReference type="PROSITE" id="PS50231">
    <property type="entry name" value="RICIN_B_LECTIN"/>
    <property type="match status" value="2"/>
</dbReference>
<feature type="domain" description="Ricin B lectin" evidence="2">
    <location>
        <begin position="513"/>
        <end position="650"/>
    </location>
</feature>
<dbReference type="PANTHER" id="PTHR38792:SF3">
    <property type="entry name" value="BNR_ASP-BOX REPEAT DOMAIN PROTEIN (AFU_ORTHOLOGUE AFUA_7G06430)-RELATED"/>
    <property type="match status" value="1"/>
</dbReference>
<proteinExistence type="predicted"/>
<dbReference type="CDD" id="cd15482">
    <property type="entry name" value="Sialidase_non-viral"/>
    <property type="match status" value="1"/>
</dbReference>
<dbReference type="KEGG" id="apel:CA267_003760"/>
<dbReference type="InterPro" id="IPR000772">
    <property type="entry name" value="Ricin_B_lectin"/>
</dbReference>
<feature type="chain" id="PRO_5028957740" description="Ricin B lectin domain-containing protein" evidence="1">
    <location>
        <begin position="20"/>
        <end position="652"/>
    </location>
</feature>
<keyword evidence="1" id="KW-0732">Signal</keyword>
<feature type="domain" description="Ricin B lectin" evidence="2">
    <location>
        <begin position="368"/>
        <end position="504"/>
    </location>
</feature>
<dbReference type="SUPFAM" id="SSF50939">
    <property type="entry name" value="Sialidases"/>
    <property type="match status" value="1"/>
</dbReference>
<dbReference type="CDD" id="cd00161">
    <property type="entry name" value="beta-trefoil_Ricin-like"/>
    <property type="match status" value="2"/>
</dbReference>
<dbReference type="OrthoDB" id="177947at2"/>
<dbReference type="PANTHER" id="PTHR38792">
    <property type="entry name" value="BNR/ASP-BOX REPEAT DOMAIN PROTEIN (AFU_ORTHOLOGUE AFUA_7G06430)-RELATED"/>
    <property type="match status" value="1"/>
</dbReference>
<sequence>MKKLLWLILLTLWWQASYAEVLMEDVTSFYPRMIRLAYNGPANDSIVASFDVIGAGHIYQSTDDGQSWTQISTINETGFDNTCCSELYEVPQTMGNTTAGTLFWAVSAHNGTPPAAREIKIYKSTDQGQSWRYFSSPVSGNTGLWEAEFIIDDYGRLVMYYASEEHKGNGYNQLIAHKISTDGGQTWGNEVVDIAIADTLQRPGMPTITQLPNGDYVMAYEICGPTYNCDAFYRKSSDGVSWGSIAAIGTHIESVSGNHYSHAPTITWFDNGTANGELVVGAQVLRDAANNDIVRPYSVYMVNNNNGDGRWTERAAPLFVPSDGTNPCNSYSPQFLQRLNSNQIIHMTNKECRMYTAVGEFNQPVPNGTYRLTARHSGKALEVADCATADEANVQQWPWNGADCQRWNLTWQGDGSYSLVSANSDKALDVAACSTENGANIQQWPYSGAPCQKWRIEPVGDGFYRVVSQNSGKVLDVDACNAADGQNVQQWEWQGGECQQWKIEPVSANSIAQGTYSIVSQNSGKALDVNACSANAGANVQQWPYSGANCQRWQVTPTADGYFEILSVNSNLALDVDGCLDVRGQNIQQWNSTGANCQRWSFDEVEPGFFKIASKNGGKVLDVNACSLADGANVQLWEWLGGACQRWELNSL</sequence>
<dbReference type="Proteomes" id="UP000219285">
    <property type="component" value="Chromosome"/>
</dbReference>
<keyword evidence="4" id="KW-1185">Reference proteome</keyword>
<dbReference type="Gene3D" id="2.80.10.50">
    <property type="match status" value="6"/>
</dbReference>
<evidence type="ECO:0000256" key="1">
    <source>
        <dbReference type="SAM" id="SignalP"/>
    </source>
</evidence>
<evidence type="ECO:0000313" key="4">
    <source>
        <dbReference type="Proteomes" id="UP000219285"/>
    </source>
</evidence>
<reference evidence="3 4" key="2">
    <citation type="submission" date="2020-04" db="EMBL/GenBank/DDBJ databases">
        <title>Complete genome sequence of Alteromonas pelagimontana 5.12T.</title>
        <authorList>
            <person name="Sinha R.K."/>
            <person name="Krishnan K.P."/>
            <person name="Kurian J.P."/>
        </authorList>
    </citation>
    <scope>NUCLEOTIDE SEQUENCE [LARGE SCALE GENOMIC DNA]</scope>
    <source>
        <strain evidence="3 4">5.12</strain>
    </source>
</reference>
<dbReference type="Gene3D" id="2.120.10.10">
    <property type="match status" value="1"/>
</dbReference>
<name>A0A6M4MBI2_9ALTE</name>
<dbReference type="Pfam" id="PF14200">
    <property type="entry name" value="RicinB_lectin_2"/>
    <property type="match status" value="4"/>
</dbReference>
<dbReference type="InterPro" id="IPR036278">
    <property type="entry name" value="Sialidase_sf"/>
</dbReference>
<reference evidence="4" key="1">
    <citation type="submission" date="2014-12" db="EMBL/GenBank/DDBJ databases">
        <title>Complete genome sequence of a multi-drug resistant Klebsiella pneumoniae.</title>
        <authorList>
            <person name="Hua X."/>
            <person name="Chen Q."/>
            <person name="Li X."/>
            <person name="Feng Y."/>
            <person name="Ruan Z."/>
            <person name="Yu Y."/>
        </authorList>
    </citation>
    <scope>NUCLEOTIDE SEQUENCE [LARGE SCALE GENOMIC DNA]</scope>
    <source>
        <strain evidence="4">5.12</strain>
    </source>
</reference>
<dbReference type="AlphaFoldDB" id="A0A6M4MBI2"/>
<gene>
    <name evidence="3" type="ORF">CA267_003760</name>
</gene>
<protein>
    <recommendedName>
        <fullName evidence="2">Ricin B lectin domain-containing protein</fullName>
    </recommendedName>
</protein>
<dbReference type="InterPro" id="IPR035992">
    <property type="entry name" value="Ricin_B-like_lectins"/>
</dbReference>
<dbReference type="EMBL" id="CP052766">
    <property type="protein sequence ID" value="QJR79960.1"/>
    <property type="molecule type" value="Genomic_DNA"/>
</dbReference>
<accession>A0A6M4MBI2</accession>
<evidence type="ECO:0000313" key="3">
    <source>
        <dbReference type="EMBL" id="QJR79960.1"/>
    </source>
</evidence>
<evidence type="ECO:0000259" key="2">
    <source>
        <dbReference type="SMART" id="SM00458"/>
    </source>
</evidence>
<dbReference type="RefSeq" id="WP_075608726.1">
    <property type="nucleotide sequence ID" value="NZ_CP052766.1"/>
</dbReference>